<feature type="compositionally biased region" description="Basic and acidic residues" evidence="1">
    <location>
        <begin position="878"/>
        <end position="890"/>
    </location>
</feature>
<feature type="compositionally biased region" description="Polar residues" evidence="1">
    <location>
        <begin position="337"/>
        <end position="359"/>
    </location>
</feature>
<proteinExistence type="predicted"/>
<accession>A0AAX6MS68</accession>
<feature type="compositionally biased region" description="Pro residues" evidence="1">
    <location>
        <begin position="987"/>
        <end position="998"/>
    </location>
</feature>
<evidence type="ECO:0000313" key="3">
    <source>
        <dbReference type="Proteomes" id="UP001369815"/>
    </source>
</evidence>
<dbReference type="EMBL" id="JBANMG010000003">
    <property type="protein sequence ID" value="KAK6955366.1"/>
    <property type="molecule type" value="Genomic_DNA"/>
</dbReference>
<keyword evidence="3" id="KW-1185">Reference proteome</keyword>
<feature type="compositionally biased region" description="Polar residues" evidence="1">
    <location>
        <begin position="180"/>
        <end position="204"/>
    </location>
</feature>
<feature type="region of interest" description="Disordered" evidence="1">
    <location>
        <begin position="333"/>
        <end position="429"/>
    </location>
</feature>
<organism evidence="2 3">
    <name type="scientific">Daldinia eschscholtzii</name>
    <dbReference type="NCBI Taxonomy" id="292717"/>
    <lineage>
        <taxon>Eukaryota</taxon>
        <taxon>Fungi</taxon>
        <taxon>Dikarya</taxon>
        <taxon>Ascomycota</taxon>
        <taxon>Pezizomycotina</taxon>
        <taxon>Sordariomycetes</taxon>
        <taxon>Xylariomycetidae</taxon>
        <taxon>Xylariales</taxon>
        <taxon>Hypoxylaceae</taxon>
        <taxon>Daldinia</taxon>
    </lineage>
</organism>
<reference evidence="2 3" key="1">
    <citation type="journal article" date="2024" name="Front Chem Biol">
        <title>Unveiling the potential of Daldinia eschscholtzii MFLUCC 19-0629 through bioactivity and bioinformatics studies for enhanced sustainable agriculture production.</title>
        <authorList>
            <person name="Brooks S."/>
            <person name="Weaver J.A."/>
            <person name="Klomchit A."/>
            <person name="Alharthi S.A."/>
            <person name="Onlamun T."/>
            <person name="Nurani R."/>
            <person name="Vong T.K."/>
            <person name="Alberti F."/>
            <person name="Greco C."/>
        </authorList>
    </citation>
    <scope>NUCLEOTIDE SEQUENCE [LARGE SCALE GENOMIC DNA]</scope>
    <source>
        <strain evidence="2">MFLUCC 19-0629</strain>
    </source>
</reference>
<protein>
    <recommendedName>
        <fullName evidence="4">Gastric mucin-like protein</fullName>
    </recommendedName>
</protein>
<feature type="compositionally biased region" description="Polar residues" evidence="1">
    <location>
        <begin position="211"/>
        <end position="226"/>
    </location>
</feature>
<dbReference type="Proteomes" id="UP001369815">
    <property type="component" value="Unassembled WGS sequence"/>
</dbReference>
<evidence type="ECO:0008006" key="4">
    <source>
        <dbReference type="Google" id="ProtNLM"/>
    </source>
</evidence>
<feature type="compositionally biased region" description="Basic and acidic residues" evidence="1">
    <location>
        <begin position="496"/>
        <end position="505"/>
    </location>
</feature>
<feature type="compositionally biased region" description="Pro residues" evidence="1">
    <location>
        <begin position="963"/>
        <end position="975"/>
    </location>
</feature>
<dbReference type="AlphaFoldDB" id="A0AAX6MS68"/>
<sequence>METTTQYHGSLIAFEGPQDTISTQLRLLPSSPNILIIPPLQQFMKEGSPGIPFHAQSHILAVHNACCDRAEVARAFLQNSTPRNKRLVFMNGGTASAQMECITDISKHLTNGDFAKAERIFHRLVRDGVAGLQSQGLTNTNFEPLQIIPTRSQLGNEDGEIASDPASQAMRAAEALDLQTASLQPNNEIDLTNSTRSRSTSHANGTGEILATQTPPQTPRRSLTTPDSRKAPRRILEPAEPQINELDIQPKSSNSLDEECPKSKWSPASLDLSSPRSFKYESMPNTPSICEAFAVEVRPSATTASHKKIRPVDRIYSSAIRNQDILLCSFPEPPRSRPQSMDVSPNSHQSKPTLRSKFTTEIPRPTFGTPSRSMVRRNPPSPLKLYKSPLRPTTYIDRGTSPRNNYVDRGTTTEQESNQGISKSDTRDSISLYIEGPVEDDRDESHGPVLPMVENLVILFKSEKCDPRLEATVQSFREGRYPISKLPTETEEGEDEINHEPKVSEQSEPESVSPTNKRHSRAQHAEVAPAYRMGSDDYDPFAYGKYPEPSRAWPFKPGVNSNHRPSTPPTPAQTPPLAIGKLDRCFHDFTTTDCRTAVCMQNSLRSILNIYFPPEDTGYHQFNFPLLPELSSLWKPVFREADPGTVVQRKRKVDLILAVGAQQGVDKEFLGAISGSLEKLGTKPNGVSRSGRLDLRFLIASAMQAFTAQPLTNQTQDNPFSNPLLLATLIIPHLETYMAAHSATRFLLLEYPPEHLATVLALQRLVGVDLLKVAGILYSEDTSPQPYPGFKVPLRTNSHLRTDSGPGILRSTSRSGATLLAPARSKHGETPSFAKANFLLTSSANESEIATLISTIWKILIDISPFYIPEGMASRASMHIERDSKRDSHSHFHGNQGRPLAQTPLISAAQQQPGPVTNASAIMGFRRQCASEDDPPAEYNSGIVYTETNPPPPPPKHLSSPSPSSPSNPSSPVPLSPHSHSHSHPLPQAPPPPPPPPSQTKSSPLSLHPAKSSKGSVRSTRTARSQRNKLRSLLGRDPDGSIAEVEVDIGKGVGVGVDGDEDWDSGWDEEDARLAAEARKYMPLYGRRGGPRKGSSRKALKWLGLAT</sequence>
<comment type="caution">
    <text evidence="2">The sequence shown here is derived from an EMBL/GenBank/DDBJ whole genome shotgun (WGS) entry which is preliminary data.</text>
</comment>
<evidence type="ECO:0000256" key="1">
    <source>
        <dbReference type="SAM" id="MobiDB-lite"/>
    </source>
</evidence>
<feature type="region of interest" description="Disordered" evidence="1">
    <location>
        <begin position="482"/>
        <end position="524"/>
    </location>
</feature>
<feature type="compositionally biased region" description="Basic and acidic residues" evidence="1">
    <location>
        <begin position="227"/>
        <end position="237"/>
    </location>
</feature>
<feature type="region of interest" description="Disordered" evidence="1">
    <location>
        <begin position="556"/>
        <end position="575"/>
    </location>
</feature>
<feature type="compositionally biased region" description="Low complexity" evidence="1">
    <location>
        <begin position="383"/>
        <end position="392"/>
    </location>
</feature>
<feature type="region of interest" description="Disordered" evidence="1">
    <location>
        <begin position="930"/>
        <end position="1041"/>
    </location>
</feature>
<feature type="compositionally biased region" description="Polar residues" evidence="1">
    <location>
        <begin position="410"/>
        <end position="423"/>
    </location>
</feature>
<gene>
    <name evidence="2" type="ORF">Daesc_003001</name>
</gene>
<feature type="region of interest" description="Disordered" evidence="1">
    <location>
        <begin position="878"/>
        <end position="899"/>
    </location>
</feature>
<feature type="region of interest" description="Disordered" evidence="1">
    <location>
        <begin position="180"/>
        <end position="268"/>
    </location>
</feature>
<feature type="compositionally biased region" description="Polar residues" evidence="1">
    <location>
        <begin position="1013"/>
        <end position="1023"/>
    </location>
</feature>
<evidence type="ECO:0000313" key="2">
    <source>
        <dbReference type="EMBL" id="KAK6955366.1"/>
    </source>
</evidence>
<name>A0AAX6MS68_9PEZI</name>